<organism evidence="4 5">
    <name type="scientific">Pinctada imbricata</name>
    <name type="common">Atlantic pearl-oyster</name>
    <name type="synonym">Pinctada martensii</name>
    <dbReference type="NCBI Taxonomy" id="66713"/>
    <lineage>
        <taxon>Eukaryota</taxon>
        <taxon>Metazoa</taxon>
        <taxon>Spiralia</taxon>
        <taxon>Lophotrochozoa</taxon>
        <taxon>Mollusca</taxon>
        <taxon>Bivalvia</taxon>
        <taxon>Autobranchia</taxon>
        <taxon>Pteriomorphia</taxon>
        <taxon>Pterioida</taxon>
        <taxon>Pterioidea</taxon>
        <taxon>Pteriidae</taxon>
        <taxon>Pinctada</taxon>
    </lineage>
</organism>
<dbReference type="PANTHER" id="PTHR25462">
    <property type="entry name" value="BONUS, ISOFORM C-RELATED"/>
    <property type="match status" value="1"/>
</dbReference>
<feature type="domain" description="B box-type" evidence="3">
    <location>
        <begin position="10"/>
        <end position="51"/>
    </location>
</feature>
<keyword evidence="1" id="KW-0479">Metal-binding</keyword>
<evidence type="ECO:0000256" key="2">
    <source>
        <dbReference type="SAM" id="Coils"/>
    </source>
</evidence>
<dbReference type="AlphaFoldDB" id="A0AA88XDJ6"/>
<proteinExistence type="predicted"/>
<dbReference type="SUPFAM" id="SSF53098">
    <property type="entry name" value="Ribonuclease H-like"/>
    <property type="match status" value="1"/>
</dbReference>
<name>A0AA88XDJ6_PINIB</name>
<keyword evidence="2" id="KW-0175">Coiled coil</keyword>
<accession>A0AA88XDJ6</accession>
<dbReference type="Pfam" id="PF25244">
    <property type="entry name" value="PML_C"/>
    <property type="match status" value="1"/>
</dbReference>
<gene>
    <name evidence="4" type="ORF">FSP39_017136</name>
</gene>
<dbReference type="GO" id="GO:0003676">
    <property type="term" value="F:nucleic acid binding"/>
    <property type="evidence" value="ECO:0007669"/>
    <property type="project" value="InterPro"/>
</dbReference>
<evidence type="ECO:0000259" key="3">
    <source>
        <dbReference type="PROSITE" id="PS50119"/>
    </source>
</evidence>
<dbReference type="InterPro" id="IPR057617">
    <property type="entry name" value="PML_C"/>
</dbReference>
<dbReference type="Pfam" id="PF00643">
    <property type="entry name" value="zf-B_box"/>
    <property type="match status" value="1"/>
</dbReference>
<keyword evidence="5" id="KW-1185">Reference proteome</keyword>
<dbReference type="Proteomes" id="UP001186944">
    <property type="component" value="Unassembled WGS sequence"/>
</dbReference>
<keyword evidence="1" id="KW-0863">Zinc-finger</keyword>
<sequence>MAEVGVLVQNPIPTCENHPSDEVEVYCKDCAKAVCFNCSRNHHRNHDCEGIARLSRLLRQQIPETCKQIRDGTLSKMTSELESIQSIKQANKEKNEQERSANEMLQDEIVKEVKRIFKRNADKASEKLNKQNEALNVREQELMKEIDEIKAHVQTHQDSQLTYGKWEIIEMDEKLRKMTMRYGSLNTMDMTYSSSTSRHLTTKQKDTLEKCIHSIIPQTSGGVSSENIVGMSMAEKTRTVPPRIKYKDRFNGPTFASSYGIPAVSIVPRSHIKMPVYFISMITTSSDTNSSLLQLSILTSSGHWNWYVEPSKPVSKQVEEVTGIKYSDSGSMYVSGRKVESLPPGQVLHELLDVLGEETAYLIGHSIRSHGCYVMIEAATIVGLNDRMERHLTHMVDMVTVARHHNRRLKAQLTLEELSETILGRDIIRNDAGEDVNALKIMFEELNPSEYTLQECMFDYKYVMNTKRINEEKLKNLESWRPLIAKGAIPKKIAEKAARNGINVWDLQTAYKDGGEAKLTSILSEKDETNEPKVTNRKESIHQLCAFFKKLQS</sequence>
<dbReference type="InterPro" id="IPR012337">
    <property type="entry name" value="RNaseH-like_sf"/>
</dbReference>
<dbReference type="Gene3D" id="3.30.420.10">
    <property type="entry name" value="Ribonuclease H-like superfamily/Ribonuclease H"/>
    <property type="match status" value="1"/>
</dbReference>
<dbReference type="InterPro" id="IPR047153">
    <property type="entry name" value="TRIM45/56/19-like"/>
</dbReference>
<reference evidence="4" key="1">
    <citation type="submission" date="2019-08" db="EMBL/GenBank/DDBJ databases">
        <title>The improved chromosome-level genome for the pearl oyster Pinctada fucata martensii using PacBio sequencing and Hi-C.</title>
        <authorList>
            <person name="Zheng Z."/>
        </authorList>
    </citation>
    <scope>NUCLEOTIDE SEQUENCE</scope>
    <source>
        <strain evidence="4">ZZ-2019</strain>
        <tissue evidence="4">Adductor muscle</tissue>
    </source>
</reference>
<evidence type="ECO:0000313" key="5">
    <source>
        <dbReference type="Proteomes" id="UP001186944"/>
    </source>
</evidence>
<dbReference type="SUPFAM" id="SSF57845">
    <property type="entry name" value="B-box zinc-binding domain"/>
    <property type="match status" value="1"/>
</dbReference>
<dbReference type="Gene3D" id="3.30.160.60">
    <property type="entry name" value="Classic Zinc Finger"/>
    <property type="match status" value="1"/>
</dbReference>
<dbReference type="InterPro" id="IPR036397">
    <property type="entry name" value="RNaseH_sf"/>
</dbReference>
<protein>
    <recommendedName>
        <fullName evidence="3">B box-type domain-containing protein</fullName>
    </recommendedName>
</protein>
<comment type="caution">
    <text evidence="4">The sequence shown here is derived from an EMBL/GenBank/DDBJ whole genome shotgun (WGS) entry which is preliminary data.</text>
</comment>
<keyword evidence="1" id="KW-0862">Zinc</keyword>
<dbReference type="PROSITE" id="PS50119">
    <property type="entry name" value="ZF_BBOX"/>
    <property type="match status" value="1"/>
</dbReference>
<dbReference type="PANTHER" id="PTHR25462:SF296">
    <property type="entry name" value="MEIOTIC P26, ISOFORM F"/>
    <property type="match status" value="1"/>
</dbReference>
<dbReference type="InterPro" id="IPR000315">
    <property type="entry name" value="Znf_B-box"/>
</dbReference>
<evidence type="ECO:0000313" key="4">
    <source>
        <dbReference type="EMBL" id="KAK3083219.1"/>
    </source>
</evidence>
<feature type="coiled-coil region" evidence="2">
    <location>
        <begin position="87"/>
        <end position="152"/>
    </location>
</feature>
<dbReference type="EMBL" id="VSWD01000014">
    <property type="protein sequence ID" value="KAK3083219.1"/>
    <property type="molecule type" value="Genomic_DNA"/>
</dbReference>
<dbReference type="GO" id="GO:0008270">
    <property type="term" value="F:zinc ion binding"/>
    <property type="evidence" value="ECO:0007669"/>
    <property type="project" value="UniProtKB-KW"/>
</dbReference>
<evidence type="ECO:0000256" key="1">
    <source>
        <dbReference type="PROSITE-ProRule" id="PRU00024"/>
    </source>
</evidence>